<dbReference type="FunCoup" id="Q3Z9P6">
    <property type="interactions" value="7"/>
</dbReference>
<dbReference type="SMART" id="SM00387">
    <property type="entry name" value="HATPase_c"/>
    <property type="match status" value="1"/>
</dbReference>
<dbReference type="SUPFAM" id="SSF47384">
    <property type="entry name" value="Homodimeric domain of signal transducing histidine kinase"/>
    <property type="match status" value="1"/>
</dbReference>
<evidence type="ECO:0000256" key="3">
    <source>
        <dbReference type="ARBA" id="ARBA00022553"/>
    </source>
</evidence>
<protein>
    <recommendedName>
        <fullName evidence="2">histidine kinase</fullName>
        <ecNumber evidence="2">2.7.13.3</ecNumber>
    </recommendedName>
</protein>
<dbReference type="InterPro" id="IPR004358">
    <property type="entry name" value="Sig_transdc_His_kin-like_C"/>
</dbReference>
<dbReference type="PATRIC" id="fig|243164.10.peg.288"/>
<dbReference type="STRING" id="243164.DET0305"/>
<evidence type="ECO:0000256" key="2">
    <source>
        <dbReference type="ARBA" id="ARBA00012438"/>
    </source>
</evidence>
<evidence type="ECO:0000256" key="1">
    <source>
        <dbReference type="ARBA" id="ARBA00000085"/>
    </source>
</evidence>
<evidence type="ECO:0000256" key="6">
    <source>
        <dbReference type="ARBA" id="ARBA00023012"/>
    </source>
</evidence>
<dbReference type="Gene3D" id="3.30.450.20">
    <property type="entry name" value="PAS domain"/>
    <property type="match status" value="1"/>
</dbReference>
<evidence type="ECO:0000259" key="8">
    <source>
        <dbReference type="PROSITE" id="PS50109"/>
    </source>
</evidence>
<feature type="compositionally biased region" description="Polar residues" evidence="7">
    <location>
        <begin position="1"/>
        <end position="12"/>
    </location>
</feature>
<dbReference type="InterPro" id="IPR036890">
    <property type="entry name" value="HATPase_C_sf"/>
</dbReference>
<dbReference type="RefSeq" id="WP_010936086.1">
    <property type="nucleotide sequence ID" value="NC_002936.3"/>
</dbReference>
<dbReference type="NCBIfam" id="TIGR00229">
    <property type="entry name" value="sensory_box"/>
    <property type="match status" value="1"/>
</dbReference>
<dbReference type="InterPro" id="IPR035965">
    <property type="entry name" value="PAS-like_dom_sf"/>
</dbReference>
<dbReference type="EC" id="2.7.13.3" evidence="2"/>
<dbReference type="InParanoid" id="Q3Z9P6"/>
<evidence type="ECO:0000256" key="4">
    <source>
        <dbReference type="ARBA" id="ARBA00022679"/>
    </source>
</evidence>
<feature type="region of interest" description="Disordered" evidence="7">
    <location>
        <begin position="1"/>
        <end position="23"/>
    </location>
</feature>
<dbReference type="HOGENOM" id="CLU_000445_89_2_0"/>
<dbReference type="PANTHER" id="PTHR43047:SF72">
    <property type="entry name" value="OSMOSENSING HISTIDINE PROTEIN KINASE SLN1"/>
    <property type="match status" value="1"/>
</dbReference>
<name>Q3Z9P6_DEHM1</name>
<dbReference type="Proteomes" id="UP000008289">
    <property type="component" value="Chromosome"/>
</dbReference>
<organism evidence="10 11">
    <name type="scientific">Dehalococcoides mccartyi (strain ATCC BAA-2266 / KCTC 15142 / 195)</name>
    <name type="common">Dehalococcoides ethenogenes (strain 195)</name>
    <dbReference type="NCBI Taxonomy" id="243164"/>
    <lineage>
        <taxon>Bacteria</taxon>
        <taxon>Bacillati</taxon>
        <taxon>Chloroflexota</taxon>
        <taxon>Dehalococcoidia</taxon>
        <taxon>Dehalococcoidales</taxon>
        <taxon>Dehalococcoidaceae</taxon>
        <taxon>Dehalococcoides</taxon>
    </lineage>
</organism>
<dbReference type="GeneID" id="3230334"/>
<dbReference type="SUPFAM" id="SSF55874">
    <property type="entry name" value="ATPase domain of HSP90 chaperone/DNA topoisomerase II/histidine kinase"/>
    <property type="match status" value="1"/>
</dbReference>
<evidence type="ECO:0000313" key="11">
    <source>
        <dbReference type="Proteomes" id="UP000008289"/>
    </source>
</evidence>
<evidence type="ECO:0000313" key="10">
    <source>
        <dbReference type="EMBL" id="AAW40370.1"/>
    </source>
</evidence>
<dbReference type="InterPro" id="IPR036097">
    <property type="entry name" value="HisK_dim/P_sf"/>
</dbReference>
<dbReference type="SMART" id="SM00091">
    <property type="entry name" value="PAS"/>
    <property type="match status" value="1"/>
</dbReference>
<dbReference type="CDD" id="cd00130">
    <property type="entry name" value="PAS"/>
    <property type="match status" value="1"/>
</dbReference>
<dbReference type="PRINTS" id="PR00344">
    <property type="entry name" value="BCTRLSENSOR"/>
</dbReference>
<dbReference type="PANTHER" id="PTHR43047">
    <property type="entry name" value="TWO-COMPONENT HISTIDINE PROTEIN KINASE"/>
    <property type="match status" value="1"/>
</dbReference>
<evidence type="ECO:0000256" key="7">
    <source>
        <dbReference type="SAM" id="MobiDB-lite"/>
    </source>
</evidence>
<dbReference type="SMART" id="SM00388">
    <property type="entry name" value="HisKA"/>
    <property type="match status" value="1"/>
</dbReference>
<dbReference type="Pfam" id="PF00512">
    <property type="entry name" value="HisKA"/>
    <property type="match status" value="1"/>
</dbReference>
<dbReference type="GO" id="GO:0005886">
    <property type="term" value="C:plasma membrane"/>
    <property type="evidence" value="ECO:0007669"/>
    <property type="project" value="TreeGrafter"/>
</dbReference>
<dbReference type="CDD" id="cd00082">
    <property type="entry name" value="HisKA"/>
    <property type="match status" value="1"/>
</dbReference>
<sequence length="425" mass="48609">MRISKLNTSPGSTAERHQTRPVSRLNSLATKYKMTRRMINLNLYRQNKEQKSQKLNCQKLYRKYKTIFDLSSDPIVIAEVKGTGPHDRMIVEINEAAIKHFGYSRSELLMHDTSFLHPPEEVDALLSWVGTEMNKNHHVFFEAKHLRKDGNVLDVEIHATQIAIDNSPISIAVIRDISERKSLEKRAIKLHQAEQKFRIELESQIYQRTEFYKALVHELKTPLTPIVLNSEMLEDNLEGKHKKLADNIKLSSLELLARINELYDMAKGEVGTLQINRTWISLFDLINEIASVLSPSLNSKQLRLHLFFRPHLPPVYADQNRLKQVLVNLLNNAITFSLPKNKITMICGFNQKYVTIEIMDEGTGISEDDLHKLFKPYVLTKSDGLGLGLALSKKIIELHSGKIRVKSIKDTGSKFSIILPANNTD</sequence>
<keyword evidence="6" id="KW-0902">Two-component regulatory system</keyword>
<dbReference type="InterPro" id="IPR005467">
    <property type="entry name" value="His_kinase_dom"/>
</dbReference>
<evidence type="ECO:0000256" key="5">
    <source>
        <dbReference type="ARBA" id="ARBA00022777"/>
    </source>
</evidence>
<accession>Q3Z9P6</accession>
<dbReference type="EMBL" id="CP000027">
    <property type="protein sequence ID" value="AAW40370.1"/>
    <property type="molecule type" value="Genomic_DNA"/>
</dbReference>
<dbReference type="Pfam" id="PF13426">
    <property type="entry name" value="PAS_9"/>
    <property type="match status" value="1"/>
</dbReference>
<feature type="domain" description="PAS" evidence="9">
    <location>
        <begin position="60"/>
        <end position="118"/>
    </location>
</feature>
<dbReference type="PROSITE" id="PS50109">
    <property type="entry name" value="HIS_KIN"/>
    <property type="match status" value="1"/>
</dbReference>
<dbReference type="PROSITE" id="PS50112">
    <property type="entry name" value="PAS"/>
    <property type="match status" value="1"/>
</dbReference>
<dbReference type="GO" id="GO:0000155">
    <property type="term" value="F:phosphorelay sensor kinase activity"/>
    <property type="evidence" value="ECO:0007669"/>
    <property type="project" value="InterPro"/>
</dbReference>
<gene>
    <name evidence="10" type="ordered locus">DET0305</name>
</gene>
<evidence type="ECO:0000259" key="9">
    <source>
        <dbReference type="PROSITE" id="PS50112"/>
    </source>
</evidence>
<dbReference type="InterPro" id="IPR003661">
    <property type="entry name" value="HisK_dim/P_dom"/>
</dbReference>
<dbReference type="AlphaFoldDB" id="Q3Z9P6"/>
<reference evidence="10 11" key="1">
    <citation type="journal article" date="2005" name="Science">
        <title>Genome sequence of the PCE-dechlorinating bacterium Dehalococcoides ethenogenes.</title>
        <authorList>
            <person name="Seshadri R."/>
            <person name="Adrian L."/>
            <person name="Fouts D.E."/>
            <person name="Eisen J.A."/>
            <person name="Phillippy A.M."/>
            <person name="Methe B.A."/>
            <person name="Ward N.L."/>
            <person name="Nelson W.C."/>
            <person name="Deboy R.T."/>
            <person name="Khouri H.M."/>
            <person name="Kolonay J.F."/>
            <person name="Dodson R.J."/>
            <person name="Daugherty S.C."/>
            <person name="Brinkac L.M."/>
            <person name="Sullivan S.A."/>
            <person name="Madupu R."/>
            <person name="Nelson K.E."/>
            <person name="Kang K.H."/>
            <person name="Impraim M."/>
            <person name="Tran K."/>
            <person name="Robinson J.M."/>
            <person name="Forberger H.A."/>
            <person name="Fraser C.M."/>
            <person name="Zinder S.H."/>
            <person name="Heidelberg J.F."/>
        </authorList>
    </citation>
    <scope>NUCLEOTIDE SEQUENCE [LARGE SCALE GENOMIC DNA]</scope>
    <source>
        <strain evidence="11">ATCC BAA-2266 / KCTC 15142 / 195</strain>
    </source>
</reference>
<comment type="catalytic activity">
    <reaction evidence="1">
        <text>ATP + protein L-histidine = ADP + protein N-phospho-L-histidine.</text>
        <dbReference type="EC" id="2.7.13.3"/>
    </reaction>
</comment>
<dbReference type="Gene3D" id="1.10.287.130">
    <property type="match status" value="1"/>
</dbReference>
<dbReference type="SUPFAM" id="SSF55785">
    <property type="entry name" value="PYP-like sensor domain (PAS domain)"/>
    <property type="match status" value="1"/>
</dbReference>
<proteinExistence type="predicted"/>
<dbReference type="Gene3D" id="3.30.565.10">
    <property type="entry name" value="Histidine kinase-like ATPase, C-terminal domain"/>
    <property type="match status" value="1"/>
</dbReference>
<feature type="domain" description="Histidine kinase" evidence="8">
    <location>
        <begin position="214"/>
        <end position="423"/>
    </location>
</feature>
<keyword evidence="4" id="KW-0808">Transferase</keyword>
<dbReference type="KEGG" id="det:DET0305"/>
<dbReference type="Pfam" id="PF02518">
    <property type="entry name" value="HATPase_c"/>
    <property type="match status" value="1"/>
</dbReference>
<keyword evidence="3" id="KW-0597">Phosphoprotein</keyword>
<keyword evidence="11" id="KW-1185">Reference proteome</keyword>
<dbReference type="GO" id="GO:0009927">
    <property type="term" value="F:histidine phosphotransfer kinase activity"/>
    <property type="evidence" value="ECO:0007669"/>
    <property type="project" value="TreeGrafter"/>
</dbReference>
<dbReference type="InterPro" id="IPR003594">
    <property type="entry name" value="HATPase_dom"/>
</dbReference>
<dbReference type="eggNOG" id="COG2205">
    <property type="taxonomic scope" value="Bacteria"/>
</dbReference>
<keyword evidence="5 10" id="KW-0418">Kinase</keyword>
<dbReference type="InterPro" id="IPR000014">
    <property type="entry name" value="PAS"/>
</dbReference>
<dbReference type="FunFam" id="3.30.565.10:FF:000006">
    <property type="entry name" value="Sensor histidine kinase WalK"/>
    <property type="match status" value="1"/>
</dbReference>